<protein>
    <submittedName>
        <fullName evidence="9">DNA repair protein RadC</fullName>
    </submittedName>
</protein>
<dbReference type="Pfam" id="PF20582">
    <property type="entry name" value="UPF0758_N"/>
    <property type="match status" value="1"/>
</dbReference>
<dbReference type="Gene3D" id="3.40.140.10">
    <property type="entry name" value="Cytidine Deaminase, domain 2"/>
    <property type="match status" value="1"/>
</dbReference>
<organism evidence="9 10">
    <name type="scientific">Candidatus Egerieimonas intestinavium</name>
    <dbReference type="NCBI Taxonomy" id="2840777"/>
    <lineage>
        <taxon>Bacteria</taxon>
        <taxon>Bacillati</taxon>
        <taxon>Bacillota</taxon>
        <taxon>Clostridia</taxon>
        <taxon>Lachnospirales</taxon>
        <taxon>Lachnospiraceae</taxon>
        <taxon>Lachnospiraceae incertae sedis</taxon>
        <taxon>Candidatus Egerieimonas</taxon>
    </lineage>
</organism>
<evidence type="ECO:0000256" key="4">
    <source>
        <dbReference type="ARBA" id="ARBA00022801"/>
    </source>
</evidence>
<dbReference type="SUPFAM" id="SSF102712">
    <property type="entry name" value="JAB1/MPN domain"/>
    <property type="match status" value="1"/>
</dbReference>
<dbReference type="NCBIfam" id="TIGR00608">
    <property type="entry name" value="radc"/>
    <property type="match status" value="1"/>
</dbReference>
<dbReference type="Proteomes" id="UP000886841">
    <property type="component" value="Unassembled WGS sequence"/>
</dbReference>
<evidence type="ECO:0000313" key="9">
    <source>
        <dbReference type="EMBL" id="HIR94118.1"/>
    </source>
</evidence>
<dbReference type="InterPro" id="IPR001405">
    <property type="entry name" value="UPF0758"/>
</dbReference>
<evidence type="ECO:0000259" key="8">
    <source>
        <dbReference type="PROSITE" id="PS50249"/>
    </source>
</evidence>
<reference evidence="9" key="2">
    <citation type="journal article" date="2021" name="PeerJ">
        <title>Extensive microbial diversity within the chicken gut microbiome revealed by metagenomics and culture.</title>
        <authorList>
            <person name="Gilroy R."/>
            <person name="Ravi A."/>
            <person name="Getino M."/>
            <person name="Pursley I."/>
            <person name="Horton D.L."/>
            <person name="Alikhan N.F."/>
            <person name="Baker D."/>
            <person name="Gharbi K."/>
            <person name="Hall N."/>
            <person name="Watson M."/>
            <person name="Adriaenssens E.M."/>
            <person name="Foster-Nyarko E."/>
            <person name="Jarju S."/>
            <person name="Secka A."/>
            <person name="Antonio M."/>
            <person name="Oren A."/>
            <person name="Chaudhuri R.R."/>
            <person name="La Ragione R."/>
            <person name="Hildebrand F."/>
            <person name="Pallen M.J."/>
        </authorList>
    </citation>
    <scope>NUCLEOTIDE SEQUENCE</scope>
    <source>
        <strain evidence="9">ChiSxjej1B13-7041</strain>
    </source>
</reference>
<dbReference type="GO" id="GO:0008237">
    <property type="term" value="F:metallopeptidase activity"/>
    <property type="evidence" value="ECO:0007669"/>
    <property type="project" value="UniProtKB-KW"/>
</dbReference>
<dbReference type="GO" id="GO:0006508">
    <property type="term" value="P:proteolysis"/>
    <property type="evidence" value="ECO:0007669"/>
    <property type="project" value="UniProtKB-KW"/>
</dbReference>
<evidence type="ECO:0000256" key="6">
    <source>
        <dbReference type="ARBA" id="ARBA00023049"/>
    </source>
</evidence>
<keyword evidence="4" id="KW-0378">Hydrolase</keyword>
<gene>
    <name evidence="9" type="primary">radC</name>
    <name evidence="9" type="ORF">IAB98_11935</name>
</gene>
<dbReference type="CDD" id="cd08071">
    <property type="entry name" value="MPN_DUF2466"/>
    <property type="match status" value="1"/>
</dbReference>
<dbReference type="PANTHER" id="PTHR30471">
    <property type="entry name" value="DNA REPAIR PROTEIN RADC"/>
    <property type="match status" value="1"/>
</dbReference>
<evidence type="ECO:0000256" key="2">
    <source>
        <dbReference type="ARBA" id="ARBA00022670"/>
    </source>
</evidence>
<dbReference type="AlphaFoldDB" id="A0A9D1ELN3"/>
<name>A0A9D1ELN3_9FIRM</name>
<proteinExistence type="inferred from homology"/>
<dbReference type="InterPro" id="IPR025657">
    <property type="entry name" value="RadC_JAB"/>
</dbReference>
<sequence>MKNQDWNTDRPYEKCLAKGPAALTDAELLAVIIRTGAQGISSVKLAEQILQLSKDESGLLGLHHLSLQELTQLKGVGKVKAIQLKCLGELSIRIAQTSARKKLAFTEPQSIAEYYMEKLRHEEQEQMVCMFLNTRNQLLGEKILSKGTVNSSVVSPRELFLAALQFHAVCLILVHNHPSGDATPSREDVLLTKRIQAAGELLGITLLDHIVIGDHQYVSLRQQGVLAER</sequence>
<dbReference type="PROSITE" id="PS50249">
    <property type="entry name" value="MPN"/>
    <property type="match status" value="1"/>
</dbReference>
<dbReference type="GO" id="GO:0046872">
    <property type="term" value="F:metal ion binding"/>
    <property type="evidence" value="ECO:0007669"/>
    <property type="project" value="UniProtKB-KW"/>
</dbReference>
<evidence type="ECO:0000256" key="3">
    <source>
        <dbReference type="ARBA" id="ARBA00022723"/>
    </source>
</evidence>
<keyword evidence="6" id="KW-0482">Metalloprotease</keyword>
<feature type="domain" description="MPN" evidence="8">
    <location>
        <begin position="104"/>
        <end position="226"/>
    </location>
</feature>
<evidence type="ECO:0000256" key="5">
    <source>
        <dbReference type="ARBA" id="ARBA00022833"/>
    </source>
</evidence>
<evidence type="ECO:0000256" key="7">
    <source>
        <dbReference type="RuleBase" id="RU003797"/>
    </source>
</evidence>
<dbReference type="NCBIfam" id="NF000642">
    <property type="entry name" value="PRK00024.1"/>
    <property type="match status" value="1"/>
</dbReference>
<dbReference type="Pfam" id="PF04002">
    <property type="entry name" value="RadC"/>
    <property type="match status" value="1"/>
</dbReference>
<keyword evidence="2" id="KW-0645">Protease</keyword>
<dbReference type="InterPro" id="IPR046778">
    <property type="entry name" value="UPF0758_N"/>
</dbReference>
<dbReference type="InterPro" id="IPR037518">
    <property type="entry name" value="MPN"/>
</dbReference>
<reference evidence="9" key="1">
    <citation type="submission" date="2020-10" db="EMBL/GenBank/DDBJ databases">
        <authorList>
            <person name="Gilroy R."/>
        </authorList>
    </citation>
    <scope>NUCLEOTIDE SEQUENCE</scope>
    <source>
        <strain evidence="9">ChiSxjej1B13-7041</strain>
    </source>
</reference>
<dbReference type="PANTHER" id="PTHR30471:SF3">
    <property type="entry name" value="UPF0758 PROTEIN YEES-RELATED"/>
    <property type="match status" value="1"/>
</dbReference>
<evidence type="ECO:0000256" key="1">
    <source>
        <dbReference type="ARBA" id="ARBA00010243"/>
    </source>
</evidence>
<keyword evidence="5" id="KW-0862">Zinc</keyword>
<dbReference type="PROSITE" id="PS01302">
    <property type="entry name" value="UPF0758"/>
    <property type="match status" value="1"/>
</dbReference>
<accession>A0A9D1ELN3</accession>
<keyword evidence="3" id="KW-0479">Metal-binding</keyword>
<dbReference type="EMBL" id="DVHU01000106">
    <property type="protein sequence ID" value="HIR94118.1"/>
    <property type="molecule type" value="Genomic_DNA"/>
</dbReference>
<comment type="similarity">
    <text evidence="1 7">Belongs to the UPF0758 family.</text>
</comment>
<dbReference type="InterPro" id="IPR020891">
    <property type="entry name" value="UPF0758_CS"/>
</dbReference>
<evidence type="ECO:0000313" key="10">
    <source>
        <dbReference type="Proteomes" id="UP000886841"/>
    </source>
</evidence>
<comment type="caution">
    <text evidence="9">The sequence shown here is derived from an EMBL/GenBank/DDBJ whole genome shotgun (WGS) entry which is preliminary data.</text>
</comment>